<feature type="domain" description="Cwf19-like C-terminal" evidence="4">
    <location>
        <begin position="489"/>
        <end position="618"/>
    </location>
</feature>
<feature type="compositionally biased region" description="Basic and acidic residues" evidence="2">
    <location>
        <begin position="65"/>
        <end position="88"/>
    </location>
</feature>
<proteinExistence type="inferred from homology"/>
<dbReference type="InterPro" id="IPR006768">
    <property type="entry name" value="Cwf19-like_C_dom-1"/>
</dbReference>
<feature type="region of interest" description="Disordered" evidence="2">
    <location>
        <begin position="310"/>
        <end position="329"/>
    </location>
</feature>
<dbReference type="AlphaFoldDB" id="A0AAN7C3U2"/>
<evidence type="ECO:0000256" key="2">
    <source>
        <dbReference type="SAM" id="MobiDB-lite"/>
    </source>
</evidence>
<dbReference type="Pfam" id="PF04676">
    <property type="entry name" value="CwfJ_C_2"/>
    <property type="match status" value="1"/>
</dbReference>
<dbReference type="InterPro" id="IPR040194">
    <property type="entry name" value="Cwf19-like"/>
</dbReference>
<dbReference type="GO" id="GO:0071014">
    <property type="term" value="C:post-mRNA release spliceosomal complex"/>
    <property type="evidence" value="ECO:0007669"/>
    <property type="project" value="TreeGrafter"/>
</dbReference>
<feature type="compositionally biased region" description="Basic and acidic residues" evidence="2">
    <location>
        <begin position="119"/>
        <end position="158"/>
    </location>
</feature>
<comment type="similarity">
    <text evidence="1">Belongs to the CWF19 family.</text>
</comment>
<feature type="compositionally biased region" description="Basic and acidic residues" evidence="2">
    <location>
        <begin position="1"/>
        <end position="30"/>
    </location>
</feature>
<organism evidence="5 6">
    <name type="scientific">Achaetomium macrosporum</name>
    <dbReference type="NCBI Taxonomy" id="79813"/>
    <lineage>
        <taxon>Eukaryota</taxon>
        <taxon>Fungi</taxon>
        <taxon>Dikarya</taxon>
        <taxon>Ascomycota</taxon>
        <taxon>Pezizomycotina</taxon>
        <taxon>Sordariomycetes</taxon>
        <taxon>Sordariomycetidae</taxon>
        <taxon>Sordariales</taxon>
        <taxon>Chaetomiaceae</taxon>
        <taxon>Achaetomium</taxon>
    </lineage>
</organism>
<evidence type="ECO:0000256" key="1">
    <source>
        <dbReference type="ARBA" id="ARBA00006795"/>
    </source>
</evidence>
<comment type="caution">
    <text evidence="5">The sequence shown here is derived from an EMBL/GenBank/DDBJ whole genome shotgun (WGS) entry which is preliminary data.</text>
</comment>
<evidence type="ECO:0000313" key="6">
    <source>
        <dbReference type="Proteomes" id="UP001303760"/>
    </source>
</evidence>
<dbReference type="EMBL" id="MU860323">
    <property type="protein sequence ID" value="KAK4234824.1"/>
    <property type="molecule type" value="Genomic_DNA"/>
</dbReference>
<dbReference type="InterPro" id="IPR006767">
    <property type="entry name" value="Cwf19-like_C_dom-2"/>
</dbReference>
<dbReference type="Proteomes" id="UP001303760">
    <property type="component" value="Unassembled WGS sequence"/>
</dbReference>
<keyword evidence="6" id="KW-1185">Reference proteome</keyword>
<dbReference type="PANTHER" id="PTHR12072">
    <property type="entry name" value="CWF19, CELL CYCLE CONTROL PROTEIN"/>
    <property type="match status" value="1"/>
</dbReference>
<reference evidence="5" key="1">
    <citation type="journal article" date="2023" name="Mol. Phylogenet. Evol.">
        <title>Genome-scale phylogeny and comparative genomics of the fungal order Sordariales.</title>
        <authorList>
            <person name="Hensen N."/>
            <person name="Bonometti L."/>
            <person name="Westerberg I."/>
            <person name="Brannstrom I.O."/>
            <person name="Guillou S."/>
            <person name="Cros-Aarteil S."/>
            <person name="Calhoun S."/>
            <person name="Haridas S."/>
            <person name="Kuo A."/>
            <person name="Mondo S."/>
            <person name="Pangilinan J."/>
            <person name="Riley R."/>
            <person name="LaButti K."/>
            <person name="Andreopoulos B."/>
            <person name="Lipzen A."/>
            <person name="Chen C."/>
            <person name="Yan M."/>
            <person name="Daum C."/>
            <person name="Ng V."/>
            <person name="Clum A."/>
            <person name="Steindorff A."/>
            <person name="Ohm R.A."/>
            <person name="Martin F."/>
            <person name="Silar P."/>
            <person name="Natvig D.O."/>
            <person name="Lalanne C."/>
            <person name="Gautier V."/>
            <person name="Ament-Velasquez S.L."/>
            <person name="Kruys A."/>
            <person name="Hutchinson M.I."/>
            <person name="Powell A.J."/>
            <person name="Barry K."/>
            <person name="Miller A.N."/>
            <person name="Grigoriev I.V."/>
            <person name="Debuchy R."/>
            <person name="Gladieux P."/>
            <person name="Hiltunen Thoren M."/>
            <person name="Johannesson H."/>
        </authorList>
    </citation>
    <scope>NUCLEOTIDE SEQUENCE</scope>
    <source>
        <strain evidence="5">CBS 532.94</strain>
    </source>
</reference>
<sequence length="736" mass="84873">MDSLEEFEKTIAAEKAERERAVQETEERGERKHRHRHHREPSAERDRDSDRHRHRDGGRERHRRRDYDEHKEERSYYRSRGEDLDESNHRHKRSRHSRDEERDEDMSRHRHRHRHRSRERSGERGGSTHEGRGTKDIKDLKQSDPKEDLPLPDEEKTPADATPLVRDSWMTAPSALDVDYIHRGVKRKSPSPVRDEPPRVLHKRELNTRLGEAQDRVHEEGSRAPPVREVAYTFGDEGSQWRMTKLKAVYTIAEQTGRPVDEVAEERYGSLREFDEAREEKMELDRRRVYGEGYVGKEKPDGSLYAERMAQTRPEPARSPSPQPEQGIVVEDTIQKAPPMDQSTLNRMRANLMKAKLRNAPETAKLEAEYNAAMAAFSAGSVSSNAVVLDASHNRMLAGPRGEVKSVTTKRGVERGQVEANEDMSIEDMLREERRTRGQPGGEGLRLAERIAKDARFDNDLEYLDENAEKLAKRVHKTDSSLKNMAVAEYKKLNRILDTCPLCYKEDRAPPQNLPLAPVISLATRTYLTLPTAPELTGAEGGAVIVPLSHRTNLLECDDDEWEEIRNFMKSLTRLYHDQGREVLFYENAAAPQRRLHAALVAVPIPYDLGDTAPAFFRESMLSADEEWAQHKKVIDTGKKAREGLGKLAFRRSLAKEMPYFHVWFNLDGGLGHVVEDADRWPKGDLFAREIIGGMLDTEPDVIKRQGRWTRNDQRVEGFKRRWRKFDWTRVLTESG</sequence>
<feature type="region of interest" description="Disordered" evidence="2">
    <location>
        <begin position="1"/>
        <end position="230"/>
    </location>
</feature>
<feature type="domain" description="Cwf19-like protein C-terminal" evidence="3">
    <location>
        <begin position="627"/>
        <end position="729"/>
    </location>
</feature>
<feature type="compositionally biased region" description="Basic and acidic residues" evidence="2">
    <location>
        <begin position="40"/>
        <end position="51"/>
    </location>
</feature>
<evidence type="ECO:0000259" key="3">
    <source>
        <dbReference type="Pfam" id="PF04676"/>
    </source>
</evidence>
<evidence type="ECO:0000313" key="5">
    <source>
        <dbReference type="EMBL" id="KAK4234824.1"/>
    </source>
</evidence>
<protein>
    <submittedName>
        <fullName evidence="5">CwfJ C-terminus 1-domain-containing protein-like protein</fullName>
    </submittedName>
</protein>
<feature type="compositionally biased region" description="Basic residues" evidence="2">
    <location>
        <begin position="52"/>
        <end position="64"/>
    </location>
</feature>
<feature type="compositionally biased region" description="Basic residues" evidence="2">
    <location>
        <begin position="108"/>
        <end position="118"/>
    </location>
</feature>
<dbReference type="GO" id="GO:0000398">
    <property type="term" value="P:mRNA splicing, via spliceosome"/>
    <property type="evidence" value="ECO:0007669"/>
    <property type="project" value="TreeGrafter"/>
</dbReference>
<reference evidence="5" key="2">
    <citation type="submission" date="2023-05" db="EMBL/GenBank/DDBJ databases">
        <authorList>
            <consortium name="Lawrence Berkeley National Laboratory"/>
            <person name="Steindorff A."/>
            <person name="Hensen N."/>
            <person name="Bonometti L."/>
            <person name="Westerberg I."/>
            <person name="Brannstrom I.O."/>
            <person name="Guillou S."/>
            <person name="Cros-Aarteil S."/>
            <person name="Calhoun S."/>
            <person name="Haridas S."/>
            <person name="Kuo A."/>
            <person name="Mondo S."/>
            <person name="Pangilinan J."/>
            <person name="Riley R."/>
            <person name="Labutti K."/>
            <person name="Andreopoulos B."/>
            <person name="Lipzen A."/>
            <person name="Chen C."/>
            <person name="Yanf M."/>
            <person name="Daum C."/>
            <person name="Ng V."/>
            <person name="Clum A."/>
            <person name="Ohm R."/>
            <person name="Martin F."/>
            <person name="Silar P."/>
            <person name="Natvig D."/>
            <person name="Lalanne C."/>
            <person name="Gautier V."/>
            <person name="Ament-Velasquez S.L."/>
            <person name="Kruys A."/>
            <person name="Hutchinson M.I."/>
            <person name="Powell A.J."/>
            <person name="Barry K."/>
            <person name="Miller A.N."/>
            <person name="Grigoriev I.V."/>
            <person name="Debuchy R."/>
            <person name="Gladieux P."/>
            <person name="Thoren M.H."/>
            <person name="Johannesson H."/>
        </authorList>
    </citation>
    <scope>NUCLEOTIDE SEQUENCE</scope>
    <source>
        <strain evidence="5">CBS 532.94</strain>
    </source>
</reference>
<gene>
    <name evidence="5" type="ORF">C8A03DRAFT_37363</name>
</gene>
<feature type="compositionally biased region" description="Basic and acidic residues" evidence="2">
    <location>
        <begin position="193"/>
        <end position="222"/>
    </location>
</feature>
<dbReference type="Pfam" id="PF04677">
    <property type="entry name" value="CwfJ_C_1"/>
    <property type="match status" value="1"/>
</dbReference>
<evidence type="ECO:0000259" key="4">
    <source>
        <dbReference type="Pfam" id="PF04677"/>
    </source>
</evidence>
<accession>A0AAN7C3U2</accession>
<dbReference type="PANTHER" id="PTHR12072:SF5">
    <property type="entry name" value="CWF19-LIKE PROTEIN 2"/>
    <property type="match status" value="1"/>
</dbReference>
<name>A0AAN7C3U2_9PEZI</name>